<feature type="domain" description="DDE Tnp4" evidence="8">
    <location>
        <begin position="106"/>
        <end position="175"/>
    </location>
</feature>
<dbReference type="Pfam" id="PF13359">
    <property type="entry name" value="DDE_Tnp_4"/>
    <property type="match status" value="1"/>
</dbReference>
<evidence type="ECO:0000256" key="4">
    <source>
        <dbReference type="ARBA" id="ARBA00022722"/>
    </source>
</evidence>
<evidence type="ECO:0000256" key="1">
    <source>
        <dbReference type="ARBA" id="ARBA00001968"/>
    </source>
</evidence>
<dbReference type="InterPro" id="IPR045249">
    <property type="entry name" value="HARBI1-like"/>
</dbReference>
<evidence type="ECO:0000256" key="2">
    <source>
        <dbReference type="ARBA" id="ARBA00004123"/>
    </source>
</evidence>
<organism evidence="9 10">
    <name type="scientific">Temnothorax longispinosus</name>
    <dbReference type="NCBI Taxonomy" id="300112"/>
    <lineage>
        <taxon>Eukaryota</taxon>
        <taxon>Metazoa</taxon>
        <taxon>Ecdysozoa</taxon>
        <taxon>Arthropoda</taxon>
        <taxon>Hexapoda</taxon>
        <taxon>Insecta</taxon>
        <taxon>Pterygota</taxon>
        <taxon>Neoptera</taxon>
        <taxon>Endopterygota</taxon>
        <taxon>Hymenoptera</taxon>
        <taxon>Apocrita</taxon>
        <taxon>Aculeata</taxon>
        <taxon>Formicoidea</taxon>
        <taxon>Formicidae</taxon>
        <taxon>Myrmicinae</taxon>
        <taxon>Temnothorax</taxon>
    </lineage>
</organism>
<dbReference type="Proteomes" id="UP000310200">
    <property type="component" value="Unassembled WGS sequence"/>
</dbReference>
<feature type="non-terminal residue" evidence="9">
    <location>
        <position position="204"/>
    </location>
</feature>
<reference evidence="9 10" key="1">
    <citation type="journal article" date="2019" name="Philos. Trans. R. Soc. Lond., B, Biol. Sci.">
        <title>Ant behaviour and brain gene expression of defending hosts depend on the ecological success of the intruding social parasite.</title>
        <authorList>
            <person name="Kaur R."/>
            <person name="Stoldt M."/>
            <person name="Jongepier E."/>
            <person name="Feldmeyer B."/>
            <person name="Menzel F."/>
            <person name="Bornberg-Bauer E."/>
            <person name="Foitzik S."/>
        </authorList>
    </citation>
    <scope>NUCLEOTIDE SEQUENCE [LARGE SCALE GENOMIC DNA]</scope>
    <source>
        <tissue evidence="9">Whole body</tissue>
    </source>
</reference>
<evidence type="ECO:0000259" key="8">
    <source>
        <dbReference type="Pfam" id="PF13359"/>
    </source>
</evidence>
<dbReference type="PANTHER" id="PTHR22930:SF85">
    <property type="entry name" value="GH03217P-RELATED"/>
    <property type="match status" value="1"/>
</dbReference>
<proteinExistence type="inferred from homology"/>
<dbReference type="GO" id="GO:0016787">
    <property type="term" value="F:hydrolase activity"/>
    <property type="evidence" value="ECO:0007669"/>
    <property type="project" value="UniProtKB-KW"/>
</dbReference>
<sequence length="204" mass="23441">TAYKLIKKYEQSSCPPLNNYGGIKRKSPEEDVLVFLWFAGNKESLRCVATLFGVSLRTVFYQCNRVMKYLTEIAGQVIKFPDDLDKEPRSFEEIAGFPGVIGCIDVPGKVHNARVFKLSDVKQNLPQICGKNYHILGDSAYPIREWLLVPFKNYGNLGEMENRYNKKHCQTRIDMHKVEKITIVCCCVLHNLCIDNNDVWDEDD</sequence>
<keyword evidence="5" id="KW-0479">Metal-binding</keyword>
<dbReference type="GO" id="GO:0005634">
    <property type="term" value="C:nucleus"/>
    <property type="evidence" value="ECO:0007669"/>
    <property type="project" value="UniProtKB-SubCell"/>
</dbReference>
<comment type="caution">
    <text evidence="9">The sequence shown here is derived from an EMBL/GenBank/DDBJ whole genome shotgun (WGS) entry which is preliminary data.</text>
</comment>
<evidence type="ECO:0000256" key="7">
    <source>
        <dbReference type="ARBA" id="ARBA00023242"/>
    </source>
</evidence>
<accession>A0A4S2JFE8</accession>
<keyword evidence="4" id="KW-0540">Nuclease</keyword>
<evidence type="ECO:0000313" key="9">
    <source>
        <dbReference type="EMBL" id="TGZ33726.1"/>
    </source>
</evidence>
<evidence type="ECO:0000256" key="6">
    <source>
        <dbReference type="ARBA" id="ARBA00022801"/>
    </source>
</evidence>
<feature type="non-terminal residue" evidence="9">
    <location>
        <position position="1"/>
    </location>
</feature>
<protein>
    <recommendedName>
        <fullName evidence="8">DDE Tnp4 domain-containing protein</fullName>
    </recommendedName>
</protein>
<dbReference type="GO" id="GO:0046872">
    <property type="term" value="F:metal ion binding"/>
    <property type="evidence" value="ECO:0007669"/>
    <property type="project" value="UniProtKB-KW"/>
</dbReference>
<keyword evidence="6" id="KW-0378">Hydrolase</keyword>
<keyword evidence="10" id="KW-1185">Reference proteome</keyword>
<dbReference type="STRING" id="300112.A0A4S2JFE8"/>
<dbReference type="GO" id="GO:0004518">
    <property type="term" value="F:nuclease activity"/>
    <property type="evidence" value="ECO:0007669"/>
    <property type="project" value="UniProtKB-KW"/>
</dbReference>
<dbReference type="PANTHER" id="PTHR22930">
    <property type="match status" value="1"/>
</dbReference>
<comment type="subcellular location">
    <subcellularLocation>
        <location evidence="2">Nucleus</location>
    </subcellularLocation>
</comment>
<comment type="similarity">
    <text evidence="3">Belongs to the HARBI1 family.</text>
</comment>
<dbReference type="InterPro" id="IPR027806">
    <property type="entry name" value="HARBI1_dom"/>
</dbReference>
<dbReference type="AlphaFoldDB" id="A0A4S2JFE8"/>
<dbReference type="EMBL" id="QBLH01003770">
    <property type="protein sequence ID" value="TGZ33726.1"/>
    <property type="molecule type" value="Genomic_DNA"/>
</dbReference>
<evidence type="ECO:0000256" key="5">
    <source>
        <dbReference type="ARBA" id="ARBA00022723"/>
    </source>
</evidence>
<comment type="cofactor">
    <cofactor evidence="1">
        <name>a divalent metal cation</name>
        <dbReference type="ChEBI" id="CHEBI:60240"/>
    </cofactor>
</comment>
<evidence type="ECO:0000256" key="3">
    <source>
        <dbReference type="ARBA" id="ARBA00006958"/>
    </source>
</evidence>
<evidence type="ECO:0000313" key="10">
    <source>
        <dbReference type="Proteomes" id="UP000310200"/>
    </source>
</evidence>
<gene>
    <name evidence="9" type="ORF">DBV15_12383</name>
</gene>
<name>A0A4S2JFE8_9HYME</name>
<keyword evidence="7" id="KW-0539">Nucleus</keyword>